<keyword evidence="2" id="KW-0812">Transmembrane</keyword>
<evidence type="ECO:0000256" key="1">
    <source>
        <dbReference type="SAM" id="MobiDB-lite"/>
    </source>
</evidence>
<evidence type="ECO:0000313" key="3">
    <source>
        <dbReference type="EMBL" id="KAI0294268.1"/>
    </source>
</evidence>
<protein>
    <submittedName>
        <fullName evidence="3">Uncharacterized protein</fullName>
    </submittedName>
</protein>
<keyword evidence="4" id="KW-1185">Reference proteome</keyword>
<organism evidence="3 4">
    <name type="scientific">Multifurca ochricompacta</name>
    <dbReference type="NCBI Taxonomy" id="376703"/>
    <lineage>
        <taxon>Eukaryota</taxon>
        <taxon>Fungi</taxon>
        <taxon>Dikarya</taxon>
        <taxon>Basidiomycota</taxon>
        <taxon>Agaricomycotina</taxon>
        <taxon>Agaricomycetes</taxon>
        <taxon>Russulales</taxon>
        <taxon>Russulaceae</taxon>
        <taxon>Multifurca</taxon>
    </lineage>
</organism>
<feature type="region of interest" description="Disordered" evidence="1">
    <location>
        <begin position="197"/>
        <end position="244"/>
    </location>
</feature>
<name>A0AAD4LXQ5_9AGAM</name>
<comment type="caution">
    <text evidence="3">The sequence shown here is derived from an EMBL/GenBank/DDBJ whole genome shotgun (WGS) entry which is preliminary data.</text>
</comment>
<accession>A0AAD4LXQ5</accession>
<keyword evidence="2" id="KW-0472">Membrane</keyword>
<feature type="region of interest" description="Disordered" evidence="1">
    <location>
        <begin position="1"/>
        <end position="33"/>
    </location>
</feature>
<feature type="compositionally biased region" description="Polar residues" evidence="1">
    <location>
        <begin position="85"/>
        <end position="101"/>
    </location>
</feature>
<feature type="transmembrane region" description="Helical" evidence="2">
    <location>
        <begin position="254"/>
        <end position="279"/>
    </location>
</feature>
<feature type="compositionally biased region" description="Acidic residues" evidence="1">
    <location>
        <begin position="338"/>
        <end position="348"/>
    </location>
</feature>
<feature type="region of interest" description="Disordered" evidence="1">
    <location>
        <begin position="329"/>
        <end position="364"/>
    </location>
</feature>
<dbReference type="Proteomes" id="UP001203297">
    <property type="component" value="Unassembled WGS sequence"/>
</dbReference>
<feature type="compositionally biased region" description="Low complexity" evidence="1">
    <location>
        <begin position="226"/>
        <end position="244"/>
    </location>
</feature>
<dbReference type="AlphaFoldDB" id="A0AAD4LXQ5"/>
<evidence type="ECO:0000313" key="4">
    <source>
        <dbReference type="Proteomes" id="UP001203297"/>
    </source>
</evidence>
<dbReference type="EMBL" id="WTXG01000077">
    <property type="protein sequence ID" value="KAI0294268.1"/>
    <property type="molecule type" value="Genomic_DNA"/>
</dbReference>
<keyword evidence="2" id="KW-1133">Transmembrane helix</keyword>
<gene>
    <name evidence="3" type="ORF">B0F90DRAFT_1670522</name>
</gene>
<feature type="compositionally biased region" description="Basic and acidic residues" evidence="1">
    <location>
        <begin position="67"/>
        <end position="84"/>
    </location>
</feature>
<evidence type="ECO:0000256" key="2">
    <source>
        <dbReference type="SAM" id="Phobius"/>
    </source>
</evidence>
<feature type="region of interest" description="Disordered" evidence="1">
    <location>
        <begin position="51"/>
        <end position="112"/>
    </location>
</feature>
<reference evidence="3" key="1">
    <citation type="journal article" date="2022" name="New Phytol.">
        <title>Evolutionary transition to the ectomycorrhizal habit in the genomes of a hyperdiverse lineage of mushroom-forming fungi.</title>
        <authorList>
            <person name="Looney B."/>
            <person name="Miyauchi S."/>
            <person name="Morin E."/>
            <person name="Drula E."/>
            <person name="Courty P.E."/>
            <person name="Kohler A."/>
            <person name="Kuo A."/>
            <person name="LaButti K."/>
            <person name="Pangilinan J."/>
            <person name="Lipzen A."/>
            <person name="Riley R."/>
            <person name="Andreopoulos W."/>
            <person name="He G."/>
            <person name="Johnson J."/>
            <person name="Nolan M."/>
            <person name="Tritt A."/>
            <person name="Barry K.W."/>
            <person name="Grigoriev I.V."/>
            <person name="Nagy L.G."/>
            <person name="Hibbett D."/>
            <person name="Henrissat B."/>
            <person name="Matheny P.B."/>
            <person name="Labbe J."/>
            <person name="Martin F.M."/>
        </authorList>
    </citation>
    <scope>NUCLEOTIDE SEQUENCE</scope>
    <source>
        <strain evidence="3">BPL690</strain>
    </source>
</reference>
<proteinExistence type="predicted"/>
<sequence length="364" mass="39283">MGEASRPCVTVGDRKRPKSLKAGPSLNVDTAAEPCKTSTGHHVLAMTSSTKCLSPRASWPSKIPKPLGRERMHDAPPGLEKETPKTPSVTGKQSRQLSTSLGHAASGGALPYTPSGKLDANDWVSIQMVAPPEDGAATLTITPSWLSCTLPHIYSCHSLEPSSHFFNFPPHPPYLLPFPSCSHPTILTVMGVGDPPCGGHPASQQRAAERMNSRAAQALERARNVPQQPGQQQQQAPQSQAQAQAKVDDNAPQIFPILIILILVLVLVLLLLLLLLAPADLPQGPRQRRAHVLDTPVFRIHQGPCPVFSVGFSPILLLRVVRGVPNNNNGRRGRQFYDDDDEDEDDEDGCLHNLPVASKRSKGP</sequence>